<dbReference type="InterPro" id="IPR011108">
    <property type="entry name" value="RMMBL"/>
</dbReference>
<dbReference type="EMBL" id="FXTM01000002">
    <property type="protein sequence ID" value="SMO37704.1"/>
    <property type="molecule type" value="Genomic_DNA"/>
</dbReference>
<dbReference type="Proteomes" id="UP000317315">
    <property type="component" value="Unassembled WGS sequence"/>
</dbReference>
<feature type="domain" description="Beta-Casp" evidence="3">
    <location>
        <begin position="241"/>
        <end position="356"/>
    </location>
</feature>
<dbReference type="Gene3D" id="3.40.50.10890">
    <property type="match status" value="1"/>
</dbReference>
<protein>
    <submittedName>
        <fullName evidence="4">RNA-metabolising metallo-beta-lactamase</fullName>
    </submittedName>
</protein>
<dbReference type="InterPro" id="IPR022712">
    <property type="entry name" value="Beta_Casp"/>
</dbReference>
<proteinExistence type="predicted"/>
<dbReference type="SUPFAM" id="SSF56281">
    <property type="entry name" value="Metallo-hydrolase/oxidoreductase"/>
    <property type="match status" value="1"/>
</dbReference>
<evidence type="ECO:0000313" key="5">
    <source>
        <dbReference type="Proteomes" id="UP000317315"/>
    </source>
</evidence>
<dbReference type="PANTHER" id="PTHR11203:SF37">
    <property type="entry name" value="INTEGRATOR COMPLEX SUBUNIT 11"/>
    <property type="match status" value="1"/>
</dbReference>
<keyword evidence="1" id="KW-0378">Hydrolase</keyword>
<organism evidence="4 5">
    <name type="scientific">Balnearium lithotrophicum</name>
    <dbReference type="NCBI Taxonomy" id="223788"/>
    <lineage>
        <taxon>Bacteria</taxon>
        <taxon>Pseudomonadati</taxon>
        <taxon>Aquificota</taxon>
        <taxon>Aquificia</taxon>
        <taxon>Desulfurobacteriales</taxon>
        <taxon>Desulfurobacteriaceae</taxon>
        <taxon>Balnearium</taxon>
    </lineage>
</organism>
<dbReference type="RefSeq" id="WP_142933751.1">
    <property type="nucleotide sequence ID" value="NZ_FXTM01000002.1"/>
</dbReference>
<dbReference type="AlphaFoldDB" id="A0A521AS97"/>
<dbReference type="PANTHER" id="PTHR11203">
    <property type="entry name" value="CLEAVAGE AND POLYADENYLATION SPECIFICITY FACTOR FAMILY MEMBER"/>
    <property type="match status" value="1"/>
</dbReference>
<evidence type="ECO:0000256" key="1">
    <source>
        <dbReference type="ARBA" id="ARBA00022801"/>
    </source>
</evidence>
<dbReference type="OrthoDB" id="9803916at2"/>
<dbReference type="GO" id="GO:0016787">
    <property type="term" value="F:hydrolase activity"/>
    <property type="evidence" value="ECO:0007669"/>
    <property type="project" value="UniProtKB-KW"/>
</dbReference>
<evidence type="ECO:0000313" key="4">
    <source>
        <dbReference type="EMBL" id="SMO37704.1"/>
    </source>
</evidence>
<evidence type="ECO:0000259" key="2">
    <source>
        <dbReference type="SMART" id="SM00849"/>
    </source>
</evidence>
<dbReference type="Gene3D" id="3.60.15.10">
    <property type="entry name" value="Ribonuclease Z/Hydroxyacylglutathione hydrolase-like"/>
    <property type="match status" value="1"/>
</dbReference>
<dbReference type="InterPro" id="IPR050698">
    <property type="entry name" value="MBL"/>
</dbReference>
<dbReference type="Pfam" id="PF10996">
    <property type="entry name" value="Beta-Casp"/>
    <property type="match status" value="1"/>
</dbReference>
<dbReference type="Pfam" id="PF00753">
    <property type="entry name" value="Lactamase_B"/>
    <property type="match status" value="1"/>
</dbReference>
<dbReference type="Pfam" id="PF07521">
    <property type="entry name" value="RMMBL"/>
    <property type="match status" value="1"/>
</dbReference>
<dbReference type="SMART" id="SM01027">
    <property type="entry name" value="Beta-Casp"/>
    <property type="match status" value="1"/>
</dbReference>
<dbReference type="SMART" id="SM00849">
    <property type="entry name" value="Lactamase_B"/>
    <property type="match status" value="1"/>
</dbReference>
<feature type="domain" description="Metallo-beta-lactamase" evidence="2">
    <location>
        <begin position="15"/>
        <end position="236"/>
    </location>
</feature>
<keyword evidence="5" id="KW-1185">Reference proteome</keyword>
<reference evidence="4 5" key="1">
    <citation type="submission" date="2017-05" db="EMBL/GenBank/DDBJ databases">
        <authorList>
            <person name="Varghese N."/>
            <person name="Submissions S."/>
        </authorList>
    </citation>
    <scope>NUCLEOTIDE SEQUENCE [LARGE SCALE GENOMIC DNA]</scope>
    <source>
        <strain evidence="4 5">DSM 16304</strain>
    </source>
</reference>
<dbReference type="GO" id="GO:0004521">
    <property type="term" value="F:RNA endonuclease activity"/>
    <property type="evidence" value="ECO:0007669"/>
    <property type="project" value="TreeGrafter"/>
</dbReference>
<dbReference type="InterPro" id="IPR001279">
    <property type="entry name" value="Metallo-B-lactamas"/>
</dbReference>
<sequence length="420" mass="48050">MENLFIPIGGGNEIGASCYLYIVDGLKFVVDSGIRFSPKEPFPDFNLLKSLAPEIDAIFITHAHIDHCGSIHILSNLYPETPIYTTHETAQLLSLMVEDAIKVRHIQNRNSQDEWKEYKLLDRALSKIERRDFFDRIVVKNVEFTFYPAGHILGALSLGAFYGENSFLFHSGDISISPQKTVEGAFIPDQRADLLVCESTYFYSSRSFDRERSEKELLNTVRETVERRGKVLIPVFALGRAQEIMLILSEGMERGEIPPITVYVDGLAKEVSTIYENLLNKNFFNYYLQPAPSYKGLSFKEACEENLREADCILSTSGMLMEGTPSFIYSGLISRNPKNAIVFSGYMAEESFGYRLLNDRKIFSSYRCQIRKHHLSAHSDKEELETLLNRLSPKRVVMVHGYPTKENEKFHAFNREVVRF</sequence>
<gene>
    <name evidence="4" type="ORF">SAMN06269117_102101</name>
</gene>
<dbReference type="InterPro" id="IPR036866">
    <property type="entry name" value="RibonucZ/Hydroxyglut_hydro"/>
</dbReference>
<evidence type="ECO:0000259" key="3">
    <source>
        <dbReference type="SMART" id="SM01027"/>
    </source>
</evidence>
<name>A0A521AS97_9BACT</name>
<accession>A0A521AS97</accession>